<evidence type="ECO:0000313" key="4">
    <source>
        <dbReference type="EMBL" id="RST94226.1"/>
    </source>
</evidence>
<dbReference type="Gene3D" id="1.10.10.10">
    <property type="entry name" value="Winged helix-like DNA-binding domain superfamily/Winged helix DNA-binding domain"/>
    <property type="match status" value="1"/>
</dbReference>
<dbReference type="PANTHER" id="PTHR30185:SF13">
    <property type="entry name" value="LICABCH OPERON REGULATOR-RELATED"/>
    <property type="match status" value="1"/>
</dbReference>
<dbReference type="InterPro" id="IPR050661">
    <property type="entry name" value="BglG_antiterminators"/>
</dbReference>
<evidence type="ECO:0000256" key="2">
    <source>
        <dbReference type="ARBA" id="ARBA00023163"/>
    </source>
</evidence>
<dbReference type="InterPro" id="IPR007737">
    <property type="entry name" value="Mga_HTH"/>
</dbReference>
<accession>A0A429ZKN2</accession>
<dbReference type="Pfam" id="PF05043">
    <property type="entry name" value="Mga"/>
    <property type="match status" value="1"/>
</dbReference>
<comment type="caution">
    <text evidence="4">The sequence shown here is derived from an EMBL/GenBank/DDBJ whole genome shotgun (WGS) entry which is preliminary data.</text>
</comment>
<keyword evidence="2" id="KW-0804">Transcription</keyword>
<proteinExistence type="predicted"/>
<name>A0A429ZKN2_9ENTE</name>
<evidence type="ECO:0000313" key="5">
    <source>
        <dbReference type="Proteomes" id="UP000288490"/>
    </source>
</evidence>
<dbReference type="InterPro" id="IPR036388">
    <property type="entry name" value="WH-like_DNA-bd_sf"/>
</dbReference>
<dbReference type="Proteomes" id="UP000288490">
    <property type="component" value="Unassembled WGS sequence"/>
</dbReference>
<reference evidence="4 5" key="1">
    <citation type="submission" date="2017-05" db="EMBL/GenBank/DDBJ databases">
        <title>Vagococcus spp. assemblies.</title>
        <authorList>
            <person name="Gulvik C.A."/>
        </authorList>
    </citation>
    <scope>NUCLEOTIDE SEQUENCE [LARGE SCALE GENOMIC DNA]</scope>
    <source>
        <strain evidence="4 5">SS1994</strain>
    </source>
</reference>
<dbReference type="EMBL" id="NGJT01000009">
    <property type="protein sequence ID" value="RST94226.1"/>
    <property type="molecule type" value="Genomic_DNA"/>
</dbReference>
<gene>
    <name evidence="4" type="ORF">CBF36_06215</name>
</gene>
<feature type="domain" description="Mga helix-turn-helix" evidence="3">
    <location>
        <begin position="90"/>
        <end position="169"/>
    </location>
</feature>
<keyword evidence="1" id="KW-0805">Transcription regulation</keyword>
<protein>
    <recommendedName>
        <fullName evidence="3">Mga helix-turn-helix domain-containing protein</fullName>
    </recommendedName>
</protein>
<dbReference type="AlphaFoldDB" id="A0A429ZKN2"/>
<dbReference type="PANTHER" id="PTHR30185">
    <property type="entry name" value="CRYPTIC BETA-GLUCOSIDE BGL OPERON ANTITERMINATOR"/>
    <property type="match status" value="1"/>
</dbReference>
<organism evidence="4 5">
    <name type="scientific">Vagococcus bubulae</name>
    <dbReference type="NCBI Taxonomy" id="1977868"/>
    <lineage>
        <taxon>Bacteria</taxon>
        <taxon>Bacillati</taxon>
        <taxon>Bacillota</taxon>
        <taxon>Bacilli</taxon>
        <taxon>Lactobacillales</taxon>
        <taxon>Enterococcaceae</taxon>
        <taxon>Vagococcus</taxon>
    </lineage>
</organism>
<sequence length="505" mass="61003">METDLFMLLDANSRNILSIFSIISEKNEWYSIHEISEKLNVVERTIQRYVIQLKDCIEQFNKEEKEEDRLYLSYEKYRGVYLETPKGQGLNRFKQLVLEQDETFMMLKQIFFEEFQSVTKYSMDHFISESKVRKGIKKIRQYLKRYHLSLSNISFRIVGEEKQIRLLTYYLTWYGFKGNDWPFKQVSQSKVYEVVDGLNQSLEMHLTQTQRKQLAYMLAINLFRLGKNHVIKFESEWKDYVNITQILNQAPFLEILFLKRQQALTAEIYFYLLLIQLRMNIYQCDNLTRQVLDYHKKNNSDVFLVTHSLVSTFHQELLPIPKNYYDSFFLTTFCTHLFCKLFHHVSLTIDGRYMLDDTQEKYTVLYSELHRLVDKVYNQTNDSIFLQKRFLVQKYMLLFSMIKPLTYFEPTICILLESDLPYLTKELLERDMTYRYSGQYHIEFIDTYDGKEVDIVLTNVSNIFNRNDSMSPMIQYFDFPLTIRDYEELDRLIKRTYQCKYLKVD</sequence>
<keyword evidence="5" id="KW-1185">Reference proteome</keyword>
<evidence type="ECO:0000259" key="3">
    <source>
        <dbReference type="Pfam" id="PF05043"/>
    </source>
</evidence>
<evidence type="ECO:0000256" key="1">
    <source>
        <dbReference type="ARBA" id="ARBA00023015"/>
    </source>
</evidence>
<dbReference type="RefSeq" id="WP_125957548.1">
    <property type="nucleotide sequence ID" value="NZ_JAQEJV010000010.1"/>
</dbReference>
<dbReference type="OrthoDB" id="2365732at2"/>